<keyword evidence="3" id="KW-1185">Reference proteome</keyword>
<proteinExistence type="predicted"/>
<feature type="region of interest" description="Disordered" evidence="1">
    <location>
        <begin position="39"/>
        <end position="89"/>
    </location>
</feature>
<feature type="non-terminal residue" evidence="2">
    <location>
        <position position="1"/>
    </location>
</feature>
<evidence type="ECO:0000313" key="3">
    <source>
        <dbReference type="Proteomes" id="UP000728032"/>
    </source>
</evidence>
<feature type="compositionally biased region" description="Polar residues" evidence="1">
    <location>
        <begin position="39"/>
        <end position="54"/>
    </location>
</feature>
<dbReference type="AlphaFoldDB" id="A0A7R9QP05"/>
<dbReference type="Proteomes" id="UP000728032">
    <property type="component" value="Unassembled WGS sequence"/>
</dbReference>
<evidence type="ECO:0000313" key="2">
    <source>
        <dbReference type="EMBL" id="CAD7652960.1"/>
    </source>
</evidence>
<dbReference type="EMBL" id="CAJPVJ010006113">
    <property type="protein sequence ID" value="CAG2170147.1"/>
    <property type="molecule type" value="Genomic_DNA"/>
</dbReference>
<gene>
    <name evidence="2" type="ORF">ONB1V03_LOCUS9618</name>
</gene>
<organism evidence="2">
    <name type="scientific">Oppiella nova</name>
    <dbReference type="NCBI Taxonomy" id="334625"/>
    <lineage>
        <taxon>Eukaryota</taxon>
        <taxon>Metazoa</taxon>
        <taxon>Ecdysozoa</taxon>
        <taxon>Arthropoda</taxon>
        <taxon>Chelicerata</taxon>
        <taxon>Arachnida</taxon>
        <taxon>Acari</taxon>
        <taxon>Acariformes</taxon>
        <taxon>Sarcoptiformes</taxon>
        <taxon>Oribatida</taxon>
        <taxon>Brachypylina</taxon>
        <taxon>Oppioidea</taxon>
        <taxon>Oppiidae</taxon>
        <taxon>Oppiella</taxon>
    </lineage>
</organism>
<accession>A0A7R9QP05</accession>
<name>A0A7R9QP05_9ACAR</name>
<dbReference type="EMBL" id="OC920938">
    <property type="protein sequence ID" value="CAD7652960.1"/>
    <property type="molecule type" value="Genomic_DNA"/>
</dbReference>
<sequence>MTGVVRLLLKGTAYVIVDNLIELVYNCKLRVNITNCANPSHNLHPVSDNNNPLPNNLHAVSDNNNPLPNNLHAVSDNNNPLPNNLHAVS</sequence>
<protein>
    <submittedName>
        <fullName evidence="2">Uncharacterized protein</fullName>
    </submittedName>
</protein>
<evidence type="ECO:0000256" key="1">
    <source>
        <dbReference type="SAM" id="MobiDB-lite"/>
    </source>
</evidence>
<reference evidence="2" key="1">
    <citation type="submission" date="2020-11" db="EMBL/GenBank/DDBJ databases">
        <authorList>
            <person name="Tran Van P."/>
        </authorList>
    </citation>
    <scope>NUCLEOTIDE SEQUENCE</scope>
</reference>